<dbReference type="AlphaFoldDB" id="A0AAV0ZXH9"/>
<gene>
    <name evidence="2" type="ORF">VFH_II232960</name>
</gene>
<keyword evidence="1" id="KW-0812">Transmembrane</keyword>
<evidence type="ECO:0000313" key="2">
    <source>
        <dbReference type="EMBL" id="CAI8600632.1"/>
    </source>
</evidence>
<protein>
    <submittedName>
        <fullName evidence="2">Uncharacterized protein</fullName>
    </submittedName>
</protein>
<keyword evidence="3" id="KW-1185">Reference proteome</keyword>
<accession>A0AAV0ZXH9</accession>
<dbReference type="EMBL" id="OX451737">
    <property type="protein sequence ID" value="CAI8600632.1"/>
    <property type="molecule type" value="Genomic_DNA"/>
</dbReference>
<evidence type="ECO:0000313" key="3">
    <source>
        <dbReference type="Proteomes" id="UP001157006"/>
    </source>
</evidence>
<reference evidence="2 3" key="1">
    <citation type="submission" date="2023-01" db="EMBL/GenBank/DDBJ databases">
        <authorList>
            <person name="Kreplak J."/>
        </authorList>
    </citation>
    <scope>NUCLEOTIDE SEQUENCE [LARGE SCALE GENOMIC DNA]</scope>
</reference>
<keyword evidence="1" id="KW-1133">Transmembrane helix</keyword>
<proteinExistence type="predicted"/>
<feature type="transmembrane region" description="Helical" evidence="1">
    <location>
        <begin position="65"/>
        <end position="87"/>
    </location>
</feature>
<evidence type="ECO:0000256" key="1">
    <source>
        <dbReference type="SAM" id="Phobius"/>
    </source>
</evidence>
<dbReference type="Proteomes" id="UP001157006">
    <property type="component" value="Chromosome 2"/>
</dbReference>
<keyword evidence="1" id="KW-0472">Membrane</keyword>
<name>A0AAV0ZXH9_VICFA</name>
<sequence>MINPLDTSCNGDLKAETSCSVCTDVGFNVTSQLVNIDPKNSSKCFYFSILYAIGIVNQFGPTDPAAAACILGAIVGVVLAFVLIVMYKKWDKMRRENLYHRSVENSVRDSVLPNTLLSNTNPTMLETCNTTAS</sequence>
<feature type="transmembrane region" description="Helical" evidence="1">
    <location>
        <begin position="44"/>
        <end position="59"/>
    </location>
</feature>
<organism evidence="2 3">
    <name type="scientific">Vicia faba</name>
    <name type="common">Broad bean</name>
    <name type="synonym">Faba vulgaris</name>
    <dbReference type="NCBI Taxonomy" id="3906"/>
    <lineage>
        <taxon>Eukaryota</taxon>
        <taxon>Viridiplantae</taxon>
        <taxon>Streptophyta</taxon>
        <taxon>Embryophyta</taxon>
        <taxon>Tracheophyta</taxon>
        <taxon>Spermatophyta</taxon>
        <taxon>Magnoliopsida</taxon>
        <taxon>eudicotyledons</taxon>
        <taxon>Gunneridae</taxon>
        <taxon>Pentapetalae</taxon>
        <taxon>rosids</taxon>
        <taxon>fabids</taxon>
        <taxon>Fabales</taxon>
        <taxon>Fabaceae</taxon>
        <taxon>Papilionoideae</taxon>
        <taxon>50 kb inversion clade</taxon>
        <taxon>NPAAA clade</taxon>
        <taxon>Hologalegina</taxon>
        <taxon>IRL clade</taxon>
        <taxon>Fabeae</taxon>
        <taxon>Vicia</taxon>
    </lineage>
</organism>